<name>A0AC60Q8J8_IXOPE</name>
<reference evidence="1 2" key="1">
    <citation type="journal article" date="2020" name="Cell">
        <title>Large-Scale Comparative Analyses of Tick Genomes Elucidate Their Genetic Diversity and Vector Capacities.</title>
        <authorList>
            <consortium name="Tick Genome and Microbiome Consortium (TIGMIC)"/>
            <person name="Jia N."/>
            <person name="Wang J."/>
            <person name="Shi W."/>
            <person name="Du L."/>
            <person name="Sun Y."/>
            <person name="Zhan W."/>
            <person name="Jiang J.F."/>
            <person name="Wang Q."/>
            <person name="Zhang B."/>
            <person name="Ji P."/>
            <person name="Bell-Sakyi L."/>
            <person name="Cui X.M."/>
            <person name="Yuan T.T."/>
            <person name="Jiang B.G."/>
            <person name="Yang W.F."/>
            <person name="Lam T.T."/>
            <person name="Chang Q.C."/>
            <person name="Ding S.J."/>
            <person name="Wang X.J."/>
            <person name="Zhu J.G."/>
            <person name="Ruan X.D."/>
            <person name="Zhao L."/>
            <person name="Wei J.T."/>
            <person name="Ye R.Z."/>
            <person name="Que T.C."/>
            <person name="Du C.H."/>
            <person name="Zhou Y.H."/>
            <person name="Cheng J.X."/>
            <person name="Dai P.F."/>
            <person name="Guo W.B."/>
            <person name="Han X.H."/>
            <person name="Huang E.J."/>
            <person name="Li L.F."/>
            <person name="Wei W."/>
            <person name="Gao Y.C."/>
            <person name="Liu J.Z."/>
            <person name="Shao H.Z."/>
            <person name="Wang X."/>
            <person name="Wang C.C."/>
            <person name="Yang T.C."/>
            <person name="Huo Q.B."/>
            <person name="Li W."/>
            <person name="Chen H.Y."/>
            <person name="Chen S.E."/>
            <person name="Zhou L.G."/>
            <person name="Ni X.B."/>
            <person name="Tian J.H."/>
            <person name="Sheng Y."/>
            <person name="Liu T."/>
            <person name="Pan Y.S."/>
            <person name="Xia L.Y."/>
            <person name="Li J."/>
            <person name="Zhao F."/>
            <person name="Cao W.C."/>
        </authorList>
    </citation>
    <scope>NUCLEOTIDE SEQUENCE [LARGE SCALE GENOMIC DNA]</scope>
    <source>
        <strain evidence="1">Iper-2018</strain>
    </source>
</reference>
<organism evidence="1 2">
    <name type="scientific">Ixodes persulcatus</name>
    <name type="common">Taiga tick</name>
    <dbReference type="NCBI Taxonomy" id="34615"/>
    <lineage>
        <taxon>Eukaryota</taxon>
        <taxon>Metazoa</taxon>
        <taxon>Ecdysozoa</taxon>
        <taxon>Arthropoda</taxon>
        <taxon>Chelicerata</taxon>
        <taxon>Arachnida</taxon>
        <taxon>Acari</taxon>
        <taxon>Parasitiformes</taxon>
        <taxon>Ixodida</taxon>
        <taxon>Ixodoidea</taxon>
        <taxon>Ixodidae</taxon>
        <taxon>Ixodinae</taxon>
        <taxon>Ixodes</taxon>
    </lineage>
</organism>
<evidence type="ECO:0000313" key="1">
    <source>
        <dbReference type="EMBL" id="KAG0429814.1"/>
    </source>
</evidence>
<protein>
    <submittedName>
        <fullName evidence="1">Uncharacterized protein</fullName>
    </submittedName>
</protein>
<keyword evidence="2" id="KW-1185">Reference proteome</keyword>
<sequence>MTRLLSTPESTGKSVPATNSIMSIPTFIDIGVDDQCLELRSYLKGFGADISDEHVPDSLALNVQQIIGVCDVCFKEASDADIEAVLNSIVSILAVINPTEGEALVNAFCDKLSKAPSNRMGAMCVRVLQNLYEALNPSCSLRFDVYYNLVKVASKTDMMAAVFSDLNKVKAWLTRLTVPVARVQKLLRLLHEALVEAKQTELASKLMVELLSTYTEDNASQARDDAHRCIVSCLADPNTFLLDHLLPLKPVRFLEGELIHDLLTIFVSEKLSAYLQFYQVCAFLPSSARAPRFCRRLRADLLTANKDFVSSLGLSHEQNLHKMRLLTLMQMAETQRELDFDVLQRELQLQDVEGFVVEALRTRMLTAKINQTGRKVVVATTVHRTFGRHQWQQLKDILVQWHERLNLVENNMDRVVRAQFEPLAPPTA</sequence>
<proteinExistence type="predicted"/>
<evidence type="ECO:0000313" key="2">
    <source>
        <dbReference type="Proteomes" id="UP000805193"/>
    </source>
</evidence>
<dbReference type="EMBL" id="JABSTQ010009378">
    <property type="protein sequence ID" value="KAG0429814.1"/>
    <property type="molecule type" value="Genomic_DNA"/>
</dbReference>
<dbReference type="Proteomes" id="UP000805193">
    <property type="component" value="Unassembled WGS sequence"/>
</dbReference>
<gene>
    <name evidence="1" type="ORF">HPB47_023267</name>
</gene>
<accession>A0AC60Q8J8</accession>
<comment type="caution">
    <text evidence="1">The sequence shown here is derived from an EMBL/GenBank/DDBJ whole genome shotgun (WGS) entry which is preliminary data.</text>
</comment>